<dbReference type="SUPFAM" id="SSF52200">
    <property type="entry name" value="Toll/Interleukin receptor TIR domain"/>
    <property type="match status" value="1"/>
</dbReference>
<dbReference type="InterPro" id="IPR032675">
    <property type="entry name" value="LRR_dom_sf"/>
</dbReference>
<reference evidence="9" key="1">
    <citation type="submission" date="2020-01" db="EMBL/GenBank/DDBJ databases">
        <authorList>
            <person name="Mishra B."/>
        </authorList>
    </citation>
    <scope>NUCLEOTIDE SEQUENCE [LARGE SCALE GENOMIC DNA]</scope>
</reference>
<dbReference type="InterPro" id="IPR027417">
    <property type="entry name" value="P-loop_NTPase"/>
</dbReference>
<dbReference type="FunFam" id="3.40.50.10140:FF:000007">
    <property type="entry name" value="Disease resistance protein (TIR-NBS-LRR class)"/>
    <property type="match status" value="1"/>
</dbReference>
<keyword evidence="10" id="KW-1185">Reference proteome</keyword>
<sequence length="1166" mass="132166">MDSSPSPRVMKQYQVFLSFRGEDTRRTIVSHLHKALLDRGIDTFKDDKRLEIGASISDEIKEAIENSKIAVVVISENYASSTWCLNELQMIMELHKREQLIAVPVFYDVTPSDVRHQRNTFSLERYYERKFMSFLRTKTEEAEKVQKWREALTEIAGITGKVSRTCDNEAMMVDDIARRISRQLISMEPIDLGEIVGMKAHMERLNPLLKLESNGEVRMIGIWGMGGVGKTTIAKFLYKIHSEGFAPHRCFIENVGSSKGKGTLLDLQGKLLSSIVGAEHETLWSVEQGRGVIKSSLRNRRVFLVVDDIDNLDQLHALAEETSWFGAGSRIIVTTRDKGLFSSSGVRFVYHVDVLDNDNAIQVLKRFAFEGGQAPSDIYQRLAIQASSLAQGLPSALQAFGMYLRRMTSTEEWEMAMRRLQKIPQQRIMDILRTSYKGLDRKHKAVFLHVACVFNGDSVQSVKALLEDGDLEIKGLAEKSLIDLSADGNITMHVLVEQAGKEIAREESGSEPHNQRIFWEHEQIISALQNNTVTASQNVLRLVFFPCLHFNQTDNFSSGRNFYVSGINFLKVFRHVDHKRSKLLFIQGKETLPQNLLLLHWDGFPLTSLPRHERLRNIVEINLRHSNLERLWDGNLRLRTLRRLDVTCSSNLREPPDLSHAPNLEELLMEGCKRLEQLPKSIGSLFRLKNLNLSQCDGLANLQIHVLEQPFPLESGLQRRKITVHLPGEINKLTSLVNLSIDGSIHIQLLNLIGDAEHISYIPKQLIPNETMLSSCYNFLSLNIKRTRYNENGASFSCISFSDFHSLTELKLINLNILNIPDDIGQMQSLEKLDLTGNDFKNLPIYMTNLSKLKYVRLSNCTKLEALPELTQLQTLKLSGCSNLRSLMNLSLAFHKRVRYCLLELGLDNCRNFKSLSYQVRQLTSLIHLDLSRHEFEAIPESIKELSSLGTLCLNNCKKLKSVKDLPKSLKHLYAHGCDSLKHVSLPSNHSIEQLDLSHCFSVKQDQHLITRIFNDGFSQVVTERFACLPGTKVPSCIDNQALGASTKISLLPVRDTPKLLGFAACIVIACKTPNHLQFPAFTYSWSCEADGVIRINLKPSLYLSPEMVEEEEEETAALHHLVIIHIANSINTEEFDELRLESHLRFPEDVQIPPGEIKACGIRVA</sequence>
<dbReference type="GO" id="GO:0061809">
    <property type="term" value="F:NAD+ nucleosidase activity, cyclic ADP-ribose generating"/>
    <property type="evidence" value="ECO:0007669"/>
    <property type="project" value="UniProtKB-EC"/>
</dbReference>
<dbReference type="OrthoDB" id="1060944at2759"/>
<dbReference type="InterPro" id="IPR044974">
    <property type="entry name" value="Disease_R_plants"/>
</dbReference>
<keyword evidence="5" id="KW-0611">Plant defense</keyword>
<dbReference type="InterPro" id="IPR011713">
    <property type="entry name" value="Leu-rich_rpt_3"/>
</dbReference>
<dbReference type="InterPro" id="IPR058192">
    <property type="entry name" value="WHD_ROQ1-like"/>
</dbReference>
<dbReference type="SMART" id="SM00255">
    <property type="entry name" value="TIR"/>
    <property type="match status" value="1"/>
</dbReference>
<accession>A0A6D2JHS2</accession>
<evidence type="ECO:0000256" key="6">
    <source>
        <dbReference type="ARBA" id="ARBA00023027"/>
    </source>
</evidence>
<evidence type="ECO:0000313" key="9">
    <source>
        <dbReference type="EMBL" id="CAA7043065.1"/>
    </source>
</evidence>
<gene>
    <name evidence="9" type="ORF">MERR_LOCUS30300</name>
</gene>
<dbReference type="Proteomes" id="UP000467841">
    <property type="component" value="Unassembled WGS sequence"/>
</dbReference>
<dbReference type="PANTHER" id="PTHR11017">
    <property type="entry name" value="LEUCINE-RICH REPEAT-CONTAINING PROTEIN"/>
    <property type="match status" value="1"/>
</dbReference>
<evidence type="ECO:0000313" key="10">
    <source>
        <dbReference type="Proteomes" id="UP000467841"/>
    </source>
</evidence>
<dbReference type="SUPFAM" id="SSF46785">
    <property type="entry name" value="Winged helix' DNA-binding domain"/>
    <property type="match status" value="1"/>
</dbReference>
<dbReference type="Gene3D" id="3.80.10.10">
    <property type="entry name" value="Ribonuclease Inhibitor"/>
    <property type="match status" value="3"/>
</dbReference>
<dbReference type="Gene3D" id="3.40.50.300">
    <property type="entry name" value="P-loop containing nucleotide triphosphate hydrolases"/>
    <property type="match status" value="1"/>
</dbReference>
<evidence type="ECO:0000256" key="5">
    <source>
        <dbReference type="ARBA" id="ARBA00022821"/>
    </source>
</evidence>
<dbReference type="Pfam" id="PF23282">
    <property type="entry name" value="WHD_ROQ1"/>
    <property type="match status" value="1"/>
</dbReference>
<organism evidence="9 10">
    <name type="scientific">Microthlaspi erraticum</name>
    <dbReference type="NCBI Taxonomy" id="1685480"/>
    <lineage>
        <taxon>Eukaryota</taxon>
        <taxon>Viridiplantae</taxon>
        <taxon>Streptophyta</taxon>
        <taxon>Embryophyta</taxon>
        <taxon>Tracheophyta</taxon>
        <taxon>Spermatophyta</taxon>
        <taxon>Magnoliopsida</taxon>
        <taxon>eudicotyledons</taxon>
        <taxon>Gunneridae</taxon>
        <taxon>Pentapetalae</taxon>
        <taxon>rosids</taxon>
        <taxon>malvids</taxon>
        <taxon>Brassicales</taxon>
        <taxon>Brassicaceae</taxon>
        <taxon>Coluteocarpeae</taxon>
        <taxon>Microthlaspi</taxon>
    </lineage>
</organism>
<protein>
    <recommendedName>
        <fullName evidence="1">ADP-ribosyl cyclase/cyclic ADP-ribose hydrolase</fullName>
        <ecNumber evidence="1">3.2.2.6</ecNumber>
    </recommendedName>
</protein>
<feature type="domain" description="TIR" evidence="8">
    <location>
        <begin position="11"/>
        <end position="184"/>
    </location>
</feature>
<dbReference type="InterPro" id="IPR035897">
    <property type="entry name" value="Toll_tir_struct_dom_sf"/>
</dbReference>
<dbReference type="InterPro" id="IPR000157">
    <property type="entry name" value="TIR_dom"/>
</dbReference>
<evidence type="ECO:0000256" key="7">
    <source>
        <dbReference type="ARBA" id="ARBA00047304"/>
    </source>
</evidence>
<dbReference type="EC" id="3.2.2.6" evidence="1"/>
<dbReference type="GO" id="GO:0043531">
    <property type="term" value="F:ADP binding"/>
    <property type="evidence" value="ECO:0007669"/>
    <property type="project" value="InterPro"/>
</dbReference>
<name>A0A6D2JHS2_9BRAS</name>
<comment type="catalytic activity">
    <reaction evidence="7">
        <text>NAD(+) + H2O = ADP-D-ribose + nicotinamide + H(+)</text>
        <dbReference type="Rhea" id="RHEA:16301"/>
        <dbReference type="ChEBI" id="CHEBI:15377"/>
        <dbReference type="ChEBI" id="CHEBI:15378"/>
        <dbReference type="ChEBI" id="CHEBI:17154"/>
        <dbReference type="ChEBI" id="CHEBI:57540"/>
        <dbReference type="ChEBI" id="CHEBI:57967"/>
        <dbReference type="EC" id="3.2.2.6"/>
    </reaction>
    <physiologicalReaction direction="left-to-right" evidence="7">
        <dbReference type="Rhea" id="RHEA:16302"/>
    </physiologicalReaction>
</comment>
<dbReference type="Gene3D" id="1.10.8.430">
    <property type="entry name" value="Helical domain of apoptotic protease-activating factors"/>
    <property type="match status" value="1"/>
</dbReference>
<keyword evidence="3" id="KW-0677">Repeat</keyword>
<evidence type="ECO:0000256" key="3">
    <source>
        <dbReference type="ARBA" id="ARBA00022737"/>
    </source>
</evidence>
<dbReference type="InterPro" id="IPR042197">
    <property type="entry name" value="Apaf_helical"/>
</dbReference>
<dbReference type="PROSITE" id="PS50104">
    <property type="entry name" value="TIR"/>
    <property type="match status" value="1"/>
</dbReference>
<proteinExistence type="predicted"/>
<dbReference type="InterPro" id="IPR002182">
    <property type="entry name" value="NB-ARC"/>
</dbReference>
<evidence type="ECO:0000259" key="8">
    <source>
        <dbReference type="PROSITE" id="PS50104"/>
    </source>
</evidence>
<dbReference type="Gene3D" id="3.40.50.10140">
    <property type="entry name" value="Toll/interleukin-1 receptor homology (TIR) domain"/>
    <property type="match status" value="1"/>
</dbReference>
<dbReference type="Pfam" id="PF01582">
    <property type="entry name" value="TIR"/>
    <property type="match status" value="1"/>
</dbReference>
<dbReference type="InterPro" id="IPR036390">
    <property type="entry name" value="WH_DNA-bd_sf"/>
</dbReference>
<dbReference type="SUPFAM" id="SSF52540">
    <property type="entry name" value="P-loop containing nucleoside triphosphate hydrolases"/>
    <property type="match status" value="1"/>
</dbReference>
<keyword evidence="4" id="KW-0378">Hydrolase</keyword>
<keyword evidence="2" id="KW-0433">Leucine-rich repeat</keyword>
<dbReference type="InterPro" id="IPR045344">
    <property type="entry name" value="C-JID"/>
</dbReference>
<dbReference type="PANTHER" id="PTHR11017:SF511">
    <property type="entry name" value="ADP-RIBOSYL CYCLASE_CYCLIC ADP-RIBOSE HYDROLASE"/>
    <property type="match status" value="1"/>
</dbReference>
<dbReference type="SUPFAM" id="SSF52058">
    <property type="entry name" value="L domain-like"/>
    <property type="match status" value="1"/>
</dbReference>
<dbReference type="AlphaFoldDB" id="A0A6D2JHS2"/>
<dbReference type="GO" id="GO:0007165">
    <property type="term" value="P:signal transduction"/>
    <property type="evidence" value="ECO:0007669"/>
    <property type="project" value="InterPro"/>
</dbReference>
<dbReference type="EMBL" id="CACVBM020001274">
    <property type="protein sequence ID" value="CAA7043065.1"/>
    <property type="molecule type" value="Genomic_DNA"/>
</dbReference>
<comment type="caution">
    <text evidence="9">The sequence shown here is derived from an EMBL/GenBank/DDBJ whole genome shotgun (WGS) entry which is preliminary data.</text>
</comment>
<evidence type="ECO:0000256" key="2">
    <source>
        <dbReference type="ARBA" id="ARBA00022614"/>
    </source>
</evidence>
<dbReference type="PRINTS" id="PR00364">
    <property type="entry name" value="DISEASERSIST"/>
</dbReference>
<dbReference type="GO" id="GO:0006952">
    <property type="term" value="P:defense response"/>
    <property type="evidence" value="ECO:0007669"/>
    <property type="project" value="UniProtKB-KW"/>
</dbReference>
<dbReference type="Pfam" id="PF00931">
    <property type="entry name" value="NB-ARC"/>
    <property type="match status" value="1"/>
</dbReference>
<dbReference type="Pfam" id="PF07725">
    <property type="entry name" value="LRR_3"/>
    <property type="match status" value="1"/>
</dbReference>
<dbReference type="Pfam" id="PF20160">
    <property type="entry name" value="C-JID"/>
    <property type="match status" value="1"/>
</dbReference>
<keyword evidence="6" id="KW-0520">NAD</keyword>
<evidence type="ECO:0000256" key="1">
    <source>
        <dbReference type="ARBA" id="ARBA00011982"/>
    </source>
</evidence>
<evidence type="ECO:0000256" key="4">
    <source>
        <dbReference type="ARBA" id="ARBA00022801"/>
    </source>
</evidence>